<dbReference type="Pfam" id="PF17109">
    <property type="entry name" value="Goodbye"/>
    <property type="match status" value="1"/>
</dbReference>
<dbReference type="AlphaFoldDB" id="A0AAD4LD74"/>
<accession>A0AAD4LD74</accession>
<dbReference type="InterPro" id="IPR031350">
    <property type="entry name" value="Goodbye_dom"/>
</dbReference>
<protein>
    <recommendedName>
        <fullName evidence="1">Fungal STAND N-terminal Goodbye domain-containing protein</fullName>
    </recommendedName>
</protein>
<comment type="caution">
    <text evidence="2">The sequence shown here is derived from an EMBL/GenBank/DDBJ whole genome shotgun (WGS) entry which is preliminary data.</text>
</comment>
<sequence>MSSSSQTSVSSSQFESIISAVLNEFKEKTGKNLLDDWLAKELQSCDSVEAVMDIIQGQARAFDKFMTGGSKLMKWVRSSVHVLYTISAALGDGVGAAVPSAKAVFTGIGILLAAAKDVRASHDALVDLFERIQFFLKRLGVHTRISPTKEMVEILVKIMAEVISILSIATKEMQQSKTNIYFRKLLGRTDIEDALKKLDGLTQEEVRMAIAQVLQGVNELKDGAEPHQPAPTPR</sequence>
<organism evidence="2 3">
    <name type="scientific">Lactarius akahatsu</name>
    <dbReference type="NCBI Taxonomy" id="416441"/>
    <lineage>
        <taxon>Eukaryota</taxon>
        <taxon>Fungi</taxon>
        <taxon>Dikarya</taxon>
        <taxon>Basidiomycota</taxon>
        <taxon>Agaricomycotina</taxon>
        <taxon>Agaricomycetes</taxon>
        <taxon>Russulales</taxon>
        <taxon>Russulaceae</taxon>
        <taxon>Lactarius</taxon>
    </lineage>
</organism>
<keyword evidence="3" id="KW-1185">Reference proteome</keyword>
<name>A0AAD4LD74_9AGAM</name>
<dbReference type="EMBL" id="JAKELL010000048">
    <property type="protein sequence ID" value="KAH8987329.1"/>
    <property type="molecule type" value="Genomic_DNA"/>
</dbReference>
<reference evidence="2" key="1">
    <citation type="submission" date="2022-01" db="EMBL/GenBank/DDBJ databases">
        <title>Comparative genomics reveals a dynamic genome evolution in the ectomycorrhizal milk-cap (Lactarius) mushrooms.</title>
        <authorList>
            <consortium name="DOE Joint Genome Institute"/>
            <person name="Lebreton A."/>
            <person name="Tang N."/>
            <person name="Kuo A."/>
            <person name="LaButti K."/>
            <person name="Drula E."/>
            <person name="Barry K."/>
            <person name="Clum A."/>
            <person name="Lipzen A."/>
            <person name="Mousain D."/>
            <person name="Ng V."/>
            <person name="Wang R."/>
            <person name="Wang X."/>
            <person name="Dai Y."/>
            <person name="Henrissat B."/>
            <person name="Grigoriev I.V."/>
            <person name="Guerin-Laguette A."/>
            <person name="Yu F."/>
            <person name="Martin F.M."/>
        </authorList>
    </citation>
    <scope>NUCLEOTIDE SEQUENCE</scope>
    <source>
        <strain evidence="2">QP</strain>
    </source>
</reference>
<feature type="domain" description="Fungal STAND N-terminal Goodbye" evidence="1">
    <location>
        <begin position="22"/>
        <end position="141"/>
    </location>
</feature>
<dbReference type="Proteomes" id="UP001201163">
    <property type="component" value="Unassembled WGS sequence"/>
</dbReference>
<proteinExistence type="predicted"/>
<evidence type="ECO:0000313" key="3">
    <source>
        <dbReference type="Proteomes" id="UP001201163"/>
    </source>
</evidence>
<gene>
    <name evidence="2" type="ORF">EDB92DRAFT_1818002</name>
</gene>
<evidence type="ECO:0000313" key="2">
    <source>
        <dbReference type="EMBL" id="KAH8987329.1"/>
    </source>
</evidence>
<evidence type="ECO:0000259" key="1">
    <source>
        <dbReference type="Pfam" id="PF17109"/>
    </source>
</evidence>